<dbReference type="VEuPathDB" id="VectorBase:GPAI006089"/>
<organism evidence="1 2">
    <name type="scientific">Glossina pallidipes</name>
    <name type="common">Tsetse fly</name>
    <dbReference type="NCBI Taxonomy" id="7398"/>
    <lineage>
        <taxon>Eukaryota</taxon>
        <taxon>Metazoa</taxon>
        <taxon>Ecdysozoa</taxon>
        <taxon>Arthropoda</taxon>
        <taxon>Hexapoda</taxon>
        <taxon>Insecta</taxon>
        <taxon>Pterygota</taxon>
        <taxon>Neoptera</taxon>
        <taxon>Endopterygota</taxon>
        <taxon>Diptera</taxon>
        <taxon>Brachycera</taxon>
        <taxon>Muscomorpha</taxon>
        <taxon>Hippoboscoidea</taxon>
        <taxon>Glossinidae</taxon>
        <taxon>Glossina</taxon>
    </lineage>
</organism>
<protein>
    <submittedName>
        <fullName evidence="1">Uncharacterized protein</fullName>
    </submittedName>
</protein>
<proteinExistence type="predicted"/>
<reference evidence="2" key="1">
    <citation type="submission" date="2014-03" db="EMBL/GenBank/DDBJ databases">
        <authorList>
            <person name="Aksoy S."/>
            <person name="Warren W."/>
            <person name="Wilson R.K."/>
        </authorList>
    </citation>
    <scope>NUCLEOTIDE SEQUENCE [LARGE SCALE GENOMIC DNA]</scope>
    <source>
        <strain evidence="2">IAEA</strain>
    </source>
</reference>
<evidence type="ECO:0000313" key="2">
    <source>
        <dbReference type="Proteomes" id="UP000092445"/>
    </source>
</evidence>
<dbReference type="AlphaFoldDB" id="A0A1A9Z7A6"/>
<reference evidence="1" key="2">
    <citation type="submission" date="2020-05" db="UniProtKB">
        <authorList>
            <consortium name="EnsemblMetazoa"/>
        </authorList>
    </citation>
    <scope>IDENTIFICATION</scope>
    <source>
        <strain evidence="1">IAEA</strain>
    </source>
</reference>
<accession>A0A1A9Z7A6</accession>
<dbReference type="EnsemblMetazoa" id="GPAI006089-RA">
    <property type="protein sequence ID" value="GPAI006089-PA"/>
    <property type="gene ID" value="GPAI006089"/>
</dbReference>
<dbReference type="Proteomes" id="UP000092445">
    <property type="component" value="Unassembled WGS sequence"/>
</dbReference>
<sequence length="157" mass="17351">MCFQARSSSNMRSVSSNISRLRFNNSGNSFKCFLTVSMPPFWRTSFAFSIKDGGNPDPSSVISTQADFRISEAVKARCNSTGTNSLKISLKLLDKGDAKVIGLANWALPGVANELTSGIISLTTYQYATQLSANTIPRYVFMQSKKKEKIKEQFNKN</sequence>
<evidence type="ECO:0000313" key="1">
    <source>
        <dbReference type="EnsemblMetazoa" id="GPAI006089-PA"/>
    </source>
</evidence>
<name>A0A1A9Z7A6_GLOPL</name>
<keyword evidence="2" id="KW-1185">Reference proteome</keyword>